<reference evidence="5" key="1">
    <citation type="submission" date="2021-04" db="EMBL/GenBank/DDBJ databases">
        <title>Characterizing Neisseria spp. as novel respiratory pathobionts in bronchiectasis.</title>
        <authorList>
            <person name="Li L."/>
            <person name="Mac Aogain M."/>
            <person name="Xu T."/>
            <person name="Jaggi T.K."/>
            <person name="Chan L.Y."/>
            <person name="Keir H.R."/>
            <person name="Dicker A.J."/>
            <person name="Qu J."/>
            <person name="Liu Y."/>
            <person name="Chen H.S."/>
            <person name="Koh M.S."/>
            <person name="Ong T.H."/>
            <person name="Lim A.Y.H."/>
            <person name="Abisheganaden J."/>
            <person name="Low T.B."/>
            <person name="Oliver B.G."/>
            <person name="Tan N.S."/>
            <person name="Fang M."/>
            <person name="Chalmers J.D."/>
            <person name="Chotirmall S.H."/>
        </authorList>
    </citation>
    <scope>NUCLEOTIDE SEQUENCE</scope>
    <source>
        <strain evidence="5">TT0073</strain>
    </source>
</reference>
<dbReference type="RefSeq" id="WP_254321630.1">
    <property type="nucleotide sequence ID" value="NZ_CP073116.1"/>
</dbReference>
<sequence length="479" mass="51432">MSNIQTKLKTIVFTAVSAAILSACGGGGGGGSSALSTGATPTNNTGNSAGNNGNSANNNSNANTPKAPSTTLTNSADKLAELTDEAPIDPANVTQPLHTHFISSKGAQQSNPNVQIRRDAAGKMFQTDNQDRNQNGLISSIDFNSNDEVKMDGVVLLNKTPEGSATQPTWASPSSLIAKVYSKGNTQTDVSEQKGKEKNTEFAYGKSTLDDSIVEISKKLKAEQEKLEKEENPEAGPVNNKKVTEIKAKIEELNTLHAKNLEVRAKLAEMNEKASKDLAYFRPDQDGLVFDKQFDGVYVINFDDGTQIVLHDPSAAGWTYQTFAHYTDPKGHVYQGYQSLGDETVFTTLPAKGTATYKGISTAYVVTDNNNRQLTSNVMAIVDFGLKGVRFETSNSHFHTLENGKRVSKADKNYDFKGTASWKDGNLFSGKVSTADDKLSGNLNGKFYGPNAAEIGGTYGLKNKDATEHLIGGYGAKRQ</sequence>
<dbReference type="Pfam" id="PF01298">
    <property type="entry name" value="TbpB_B_D"/>
    <property type="match status" value="1"/>
</dbReference>
<dbReference type="PROSITE" id="PS51257">
    <property type="entry name" value="PROKAR_LIPOPROTEIN"/>
    <property type="match status" value="1"/>
</dbReference>
<feature type="domain" description="Transferrin-binding protein B C-lobe/N-lobe beta-barrel" evidence="4">
    <location>
        <begin position="349"/>
        <end position="478"/>
    </location>
</feature>
<dbReference type="Gene3D" id="2.40.160.90">
    <property type="match status" value="1"/>
</dbReference>
<proteinExistence type="predicted"/>
<dbReference type="SUPFAM" id="SSF56925">
    <property type="entry name" value="OMPA-like"/>
    <property type="match status" value="1"/>
</dbReference>
<dbReference type="InterPro" id="IPR001677">
    <property type="entry name" value="TbpB_B_D"/>
</dbReference>
<dbReference type="Proteomes" id="UP001057305">
    <property type="component" value="Chromosome"/>
</dbReference>
<feature type="region of interest" description="Disordered" evidence="2">
    <location>
        <begin position="30"/>
        <end position="72"/>
    </location>
</feature>
<comment type="subcellular location">
    <subcellularLocation>
        <location evidence="1">Cell outer membrane</location>
    </subcellularLocation>
</comment>
<organism evidence="5 6">
    <name type="scientific">Neisseria subflava</name>
    <dbReference type="NCBI Taxonomy" id="28449"/>
    <lineage>
        <taxon>Bacteria</taxon>
        <taxon>Pseudomonadati</taxon>
        <taxon>Pseudomonadota</taxon>
        <taxon>Betaproteobacteria</taxon>
        <taxon>Neisseriales</taxon>
        <taxon>Neisseriaceae</taxon>
        <taxon>Neisseria</taxon>
    </lineage>
</organism>
<evidence type="ECO:0000256" key="1">
    <source>
        <dbReference type="ARBA" id="ARBA00004442"/>
    </source>
</evidence>
<dbReference type="GO" id="GO:0009279">
    <property type="term" value="C:cell outer membrane"/>
    <property type="evidence" value="ECO:0007669"/>
    <property type="project" value="UniProtKB-SubCell"/>
</dbReference>
<feature type="signal peptide" evidence="3">
    <location>
        <begin position="1"/>
        <end position="25"/>
    </location>
</feature>
<gene>
    <name evidence="5" type="ORF">KCG56_01155</name>
</gene>
<feature type="compositionally biased region" description="Low complexity" evidence="2">
    <location>
        <begin position="33"/>
        <end position="65"/>
    </location>
</feature>
<dbReference type="AlphaFoldDB" id="A0A9X9HYD8"/>
<evidence type="ECO:0000256" key="2">
    <source>
        <dbReference type="SAM" id="MobiDB-lite"/>
    </source>
</evidence>
<evidence type="ECO:0000259" key="4">
    <source>
        <dbReference type="Pfam" id="PF01298"/>
    </source>
</evidence>
<dbReference type="InterPro" id="IPR011250">
    <property type="entry name" value="OMP/PagP_B-barrel"/>
</dbReference>
<evidence type="ECO:0000313" key="5">
    <source>
        <dbReference type="EMBL" id="UTG72128.1"/>
    </source>
</evidence>
<accession>A0A9X9HYD8</accession>
<evidence type="ECO:0000256" key="3">
    <source>
        <dbReference type="SAM" id="SignalP"/>
    </source>
</evidence>
<name>A0A9X9HYD8_NEISU</name>
<feature type="chain" id="PRO_5040953564" evidence="3">
    <location>
        <begin position="26"/>
        <end position="479"/>
    </location>
</feature>
<evidence type="ECO:0000313" key="6">
    <source>
        <dbReference type="Proteomes" id="UP001057305"/>
    </source>
</evidence>
<keyword evidence="3" id="KW-0732">Signal</keyword>
<protein>
    <submittedName>
        <fullName evidence="5">Transferrin-binding protein-like solute binding protein</fullName>
    </submittedName>
</protein>
<dbReference type="EMBL" id="CP073116">
    <property type="protein sequence ID" value="UTG72128.1"/>
    <property type="molecule type" value="Genomic_DNA"/>
</dbReference>